<evidence type="ECO:0000256" key="6">
    <source>
        <dbReference type="ARBA" id="ARBA00023136"/>
    </source>
</evidence>
<dbReference type="NCBIfam" id="NF038066">
    <property type="entry name" value="MptB"/>
    <property type="match status" value="1"/>
</dbReference>
<gene>
    <name evidence="9" type="ORF">GA0070622_2168</name>
</gene>
<dbReference type="Proteomes" id="UP000199558">
    <property type="component" value="Unassembled WGS sequence"/>
</dbReference>
<keyword evidence="6 8" id="KW-0472">Membrane</keyword>
<name>A0A1A9B850_9ACTN</name>
<evidence type="ECO:0000256" key="7">
    <source>
        <dbReference type="ARBA" id="ARBA00043987"/>
    </source>
</evidence>
<feature type="transmembrane region" description="Helical" evidence="8">
    <location>
        <begin position="228"/>
        <end position="245"/>
    </location>
</feature>
<dbReference type="Pfam" id="PF26314">
    <property type="entry name" value="MptA_B_family"/>
    <property type="match status" value="1"/>
</dbReference>
<dbReference type="GO" id="GO:0016020">
    <property type="term" value="C:membrane"/>
    <property type="evidence" value="ECO:0007669"/>
    <property type="project" value="UniProtKB-SubCell"/>
</dbReference>
<feature type="transmembrane region" description="Helical" evidence="8">
    <location>
        <begin position="251"/>
        <end position="283"/>
    </location>
</feature>
<dbReference type="EMBL" id="FLRH01000003">
    <property type="protein sequence ID" value="SBT65174.1"/>
    <property type="molecule type" value="Genomic_DNA"/>
</dbReference>
<dbReference type="STRING" id="946078.GA0070622_2168"/>
<evidence type="ECO:0000256" key="2">
    <source>
        <dbReference type="ARBA" id="ARBA00022676"/>
    </source>
</evidence>
<evidence type="ECO:0000313" key="10">
    <source>
        <dbReference type="Proteomes" id="UP000199558"/>
    </source>
</evidence>
<feature type="transmembrane region" description="Helical" evidence="8">
    <location>
        <begin position="468"/>
        <end position="490"/>
    </location>
</feature>
<comment type="similarity">
    <text evidence="7">Belongs to the MptA/B family.</text>
</comment>
<dbReference type="GO" id="GO:0016757">
    <property type="term" value="F:glycosyltransferase activity"/>
    <property type="evidence" value="ECO:0007669"/>
    <property type="project" value="UniProtKB-KW"/>
</dbReference>
<keyword evidence="3 9" id="KW-0808">Transferase</keyword>
<protein>
    <submittedName>
        <fullName evidence="9">Alpha-1,6-mannosyltransferase</fullName>
    </submittedName>
</protein>
<feature type="transmembrane region" description="Helical" evidence="8">
    <location>
        <begin position="181"/>
        <end position="199"/>
    </location>
</feature>
<feature type="transmembrane region" description="Helical" evidence="8">
    <location>
        <begin position="205"/>
        <end position="221"/>
    </location>
</feature>
<keyword evidence="5 8" id="KW-1133">Transmembrane helix</keyword>
<feature type="transmembrane region" description="Helical" evidence="8">
    <location>
        <begin position="359"/>
        <end position="380"/>
    </location>
</feature>
<feature type="transmembrane region" description="Helical" evidence="8">
    <location>
        <begin position="18"/>
        <end position="37"/>
    </location>
</feature>
<sequence length="497" mass="51703">MSEPDAPVRPVAASVARYAGLTGATLLTVAGWLGGALPDAPPRATLSDFWQAPHGPATLLCWLVGTALLVGAWWSLRWGAPSGRWAYLTAGLWTLPLLAAPPLGSRDVYSYACQGWTWTRGVSPYRVGVAAAGCPWTDSVSPIWRDTPAPYGPFFVLLAGLAVLAGGGLVGAIVLFRLATVAGVLLVALCLPGLARAAGVPTRRAAWLVLACPLVGVHLVAGAHNDALALGLVLFGLLVLIRGPGRPRALVAAGVLLGLAVAVKAMAVVVLPFAALAAVLGRYTWRALLRDGGRLAAVVLGTLVVLSLATGLGLGWVDGLGRSGDSQQWTSPPTAVGFVVDYAGEAAGRRPHAVPGTRAVALALLVASLVALWWWAWTALRRWNDARQRVARLTVARPRVALLGAGLALTATVLLAPVFHPWYATWPLALLAVSAVPLARTVWFVAPCAVASVLALPDGTNLARFTKAPGAVLMTVLVLVVLAAGVRAGLRRRRVDR</sequence>
<feature type="transmembrane region" description="Helical" evidence="8">
    <location>
        <begin position="85"/>
        <end position="103"/>
    </location>
</feature>
<dbReference type="InterPro" id="IPR049829">
    <property type="entry name" value="MptA/B-like"/>
</dbReference>
<organism evidence="9 10">
    <name type="scientific">Micromonospora sediminicola</name>
    <dbReference type="NCBI Taxonomy" id="946078"/>
    <lineage>
        <taxon>Bacteria</taxon>
        <taxon>Bacillati</taxon>
        <taxon>Actinomycetota</taxon>
        <taxon>Actinomycetes</taxon>
        <taxon>Micromonosporales</taxon>
        <taxon>Micromonosporaceae</taxon>
        <taxon>Micromonospora</taxon>
    </lineage>
</organism>
<dbReference type="RefSeq" id="WP_091573165.1">
    <property type="nucleotide sequence ID" value="NZ_FLRH01000003.1"/>
</dbReference>
<feature type="transmembrane region" description="Helical" evidence="8">
    <location>
        <begin position="57"/>
        <end position="76"/>
    </location>
</feature>
<keyword evidence="2 9" id="KW-0328">Glycosyltransferase</keyword>
<evidence type="ECO:0000256" key="4">
    <source>
        <dbReference type="ARBA" id="ARBA00022692"/>
    </source>
</evidence>
<evidence type="ECO:0000256" key="5">
    <source>
        <dbReference type="ARBA" id="ARBA00022989"/>
    </source>
</evidence>
<evidence type="ECO:0000256" key="3">
    <source>
        <dbReference type="ARBA" id="ARBA00022679"/>
    </source>
</evidence>
<feature type="transmembrane region" description="Helical" evidence="8">
    <location>
        <begin position="295"/>
        <end position="317"/>
    </location>
</feature>
<keyword evidence="10" id="KW-1185">Reference proteome</keyword>
<evidence type="ECO:0000256" key="8">
    <source>
        <dbReference type="SAM" id="Phobius"/>
    </source>
</evidence>
<feature type="transmembrane region" description="Helical" evidence="8">
    <location>
        <begin position="400"/>
        <end position="423"/>
    </location>
</feature>
<evidence type="ECO:0000313" key="9">
    <source>
        <dbReference type="EMBL" id="SBT65174.1"/>
    </source>
</evidence>
<accession>A0A1A9B850</accession>
<dbReference type="OrthoDB" id="5242303at2"/>
<dbReference type="AlphaFoldDB" id="A0A1A9B850"/>
<proteinExistence type="inferred from homology"/>
<comment type="subcellular location">
    <subcellularLocation>
        <location evidence="1">Membrane</location>
        <topology evidence="1">Multi-pass membrane protein</topology>
    </subcellularLocation>
</comment>
<feature type="transmembrane region" description="Helical" evidence="8">
    <location>
        <begin position="154"/>
        <end position="176"/>
    </location>
</feature>
<reference evidence="10" key="1">
    <citation type="submission" date="2016-06" db="EMBL/GenBank/DDBJ databases">
        <authorList>
            <person name="Varghese N."/>
            <person name="Submissions Spin"/>
        </authorList>
    </citation>
    <scope>NUCLEOTIDE SEQUENCE [LARGE SCALE GENOMIC DNA]</scope>
    <source>
        <strain evidence="10">DSM 45794</strain>
    </source>
</reference>
<keyword evidence="4 8" id="KW-0812">Transmembrane</keyword>
<evidence type="ECO:0000256" key="1">
    <source>
        <dbReference type="ARBA" id="ARBA00004141"/>
    </source>
</evidence>